<evidence type="ECO:0008006" key="3">
    <source>
        <dbReference type="Google" id="ProtNLM"/>
    </source>
</evidence>
<keyword evidence="2" id="KW-1185">Reference proteome</keyword>
<evidence type="ECO:0000313" key="2">
    <source>
        <dbReference type="Proteomes" id="UP000707245"/>
    </source>
</evidence>
<proteinExistence type="predicted"/>
<sequence length="97" mass="11468">MPRLKLSHYALPLFEFYCDNSEFSKILISDMIWQAAFFEQQMNDFKQRLFSEQPELDDIKASAMLDCYFMTIIAGLNEHEPQPDKMLRLLTNKLSIL</sequence>
<comment type="caution">
    <text evidence="1">The sequence shown here is derived from an EMBL/GenBank/DDBJ whole genome shotgun (WGS) entry which is preliminary data.</text>
</comment>
<dbReference type="Proteomes" id="UP000707245">
    <property type="component" value="Unassembled WGS sequence"/>
</dbReference>
<reference evidence="1 2" key="1">
    <citation type="submission" date="2020-07" db="EMBL/GenBank/DDBJ databases">
        <title>Halophilic bacteria isolated from french cheeses.</title>
        <authorList>
            <person name="Kothe C.I."/>
            <person name="Farah-Kraiem B."/>
            <person name="Renault P."/>
            <person name="Dridi B."/>
        </authorList>
    </citation>
    <scope>NUCLEOTIDE SEQUENCE [LARGE SCALE GENOMIC DNA]</scope>
    <source>
        <strain evidence="1 2">FME14</strain>
    </source>
</reference>
<organism evidence="1 2">
    <name type="scientific">Pseudoalteromonas prydzensis</name>
    <dbReference type="NCBI Taxonomy" id="182141"/>
    <lineage>
        <taxon>Bacteria</taxon>
        <taxon>Pseudomonadati</taxon>
        <taxon>Pseudomonadota</taxon>
        <taxon>Gammaproteobacteria</taxon>
        <taxon>Alteromonadales</taxon>
        <taxon>Pseudoalteromonadaceae</taxon>
        <taxon>Pseudoalteromonas</taxon>
    </lineage>
</organism>
<dbReference type="RefSeq" id="WP_192542284.1">
    <property type="nucleotide sequence ID" value="NZ_CASHZX010000002.1"/>
</dbReference>
<name>A0ABR9FPA6_9GAMM</name>
<dbReference type="EMBL" id="RRZA01000048">
    <property type="protein sequence ID" value="MBE0458658.1"/>
    <property type="molecule type" value="Genomic_DNA"/>
</dbReference>
<protein>
    <recommendedName>
        <fullName evidence="3">TetR family transcriptional regulator</fullName>
    </recommendedName>
</protein>
<evidence type="ECO:0000313" key="1">
    <source>
        <dbReference type="EMBL" id="MBE0458658.1"/>
    </source>
</evidence>
<gene>
    <name evidence="1" type="ORF">EI167_14635</name>
</gene>
<accession>A0ABR9FPA6</accession>